<feature type="compositionally biased region" description="Basic and acidic residues" evidence="1">
    <location>
        <begin position="270"/>
        <end position="279"/>
    </location>
</feature>
<sequence length="289" mass="32518">MKHHKQYAAQMKDHSFGLALYHPVSTRVLRPGSVGYWNSDGIWQPVAFLDDSASLKKMRLESPEEGLTRAVFQPITDWDRMYSKYVTELTFSPANAEVNSAAPVIPVAGSVKLEYQATQDFGALLITASPVHHDAYYYESPFKRWVKNNIDALYDCPISEEIRTRGLSIVTDTYSTKKCSIKTWSGSSRKVSVEFKVNAEGIIDVGPESSWKINSTSGDASYYQGKEPDEEVVVFASGFVFWIRKLLGKKSYSVDELKMRTKKLPQAENDQNRSTKPEEELVDSETGTS</sequence>
<keyword evidence="3" id="KW-1185">Reference proteome</keyword>
<evidence type="ECO:0000313" key="3">
    <source>
        <dbReference type="Proteomes" id="UP000250266"/>
    </source>
</evidence>
<dbReference type="AlphaFoldDB" id="A0A8E2DXW4"/>
<protein>
    <submittedName>
        <fullName evidence="2">Uncharacterized protein</fullName>
    </submittedName>
</protein>
<feature type="region of interest" description="Disordered" evidence="1">
    <location>
        <begin position="260"/>
        <end position="289"/>
    </location>
</feature>
<feature type="non-terminal residue" evidence="2">
    <location>
        <position position="289"/>
    </location>
</feature>
<reference evidence="2 3" key="1">
    <citation type="journal article" date="2016" name="Nat. Commun.">
        <title>Ectomycorrhizal ecology is imprinted in the genome of the dominant symbiotic fungus Cenococcum geophilum.</title>
        <authorList>
            <consortium name="DOE Joint Genome Institute"/>
            <person name="Peter M."/>
            <person name="Kohler A."/>
            <person name="Ohm R.A."/>
            <person name="Kuo A."/>
            <person name="Krutzmann J."/>
            <person name="Morin E."/>
            <person name="Arend M."/>
            <person name="Barry K.W."/>
            <person name="Binder M."/>
            <person name="Choi C."/>
            <person name="Clum A."/>
            <person name="Copeland A."/>
            <person name="Grisel N."/>
            <person name="Haridas S."/>
            <person name="Kipfer T."/>
            <person name="LaButti K."/>
            <person name="Lindquist E."/>
            <person name="Lipzen A."/>
            <person name="Maire R."/>
            <person name="Meier B."/>
            <person name="Mihaltcheva S."/>
            <person name="Molinier V."/>
            <person name="Murat C."/>
            <person name="Poggeler S."/>
            <person name="Quandt C.A."/>
            <person name="Sperisen C."/>
            <person name="Tritt A."/>
            <person name="Tisserant E."/>
            <person name="Crous P.W."/>
            <person name="Henrissat B."/>
            <person name="Nehls U."/>
            <person name="Egli S."/>
            <person name="Spatafora J.W."/>
            <person name="Grigoriev I.V."/>
            <person name="Martin F.M."/>
        </authorList>
    </citation>
    <scope>NUCLEOTIDE SEQUENCE [LARGE SCALE GENOMIC DNA]</scope>
    <source>
        <strain evidence="2 3">CBS 459.81</strain>
    </source>
</reference>
<dbReference type="OrthoDB" id="2883672at2759"/>
<organism evidence="2 3">
    <name type="scientific">Lepidopterella palustris CBS 459.81</name>
    <dbReference type="NCBI Taxonomy" id="1314670"/>
    <lineage>
        <taxon>Eukaryota</taxon>
        <taxon>Fungi</taxon>
        <taxon>Dikarya</taxon>
        <taxon>Ascomycota</taxon>
        <taxon>Pezizomycotina</taxon>
        <taxon>Dothideomycetes</taxon>
        <taxon>Pleosporomycetidae</taxon>
        <taxon>Mytilinidiales</taxon>
        <taxon>Argynnaceae</taxon>
        <taxon>Lepidopterella</taxon>
    </lineage>
</organism>
<accession>A0A8E2DXW4</accession>
<proteinExistence type="predicted"/>
<dbReference type="Proteomes" id="UP000250266">
    <property type="component" value="Unassembled WGS sequence"/>
</dbReference>
<name>A0A8E2DXW4_9PEZI</name>
<dbReference type="EMBL" id="KV745655">
    <property type="protein sequence ID" value="OCK73786.1"/>
    <property type="molecule type" value="Genomic_DNA"/>
</dbReference>
<gene>
    <name evidence="2" type="ORF">K432DRAFT_398609</name>
</gene>
<evidence type="ECO:0000256" key="1">
    <source>
        <dbReference type="SAM" id="MobiDB-lite"/>
    </source>
</evidence>
<evidence type="ECO:0000313" key="2">
    <source>
        <dbReference type="EMBL" id="OCK73786.1"/>
    </source>
</evidence>